<accession>A0A0J6EXC2</accession>
<dbReference type="PATRIC" id="fig|1664069.3.peg.1549"/>
<gene>
    <name evidence="1" type="ORF">AB447_210545</name>
    <name evidence="2" type="ORF">P8828_07695</name>
</gene>
<organism evidence="1 3">
    <name type="scientific">Bacillus glycinifermentans</name>
    <dbReference type="NCBI Taxonomy" id="1664069"/>
    <lineage>
        <taxon>Bacteria</taxon>
        <taxon>Bacillati</taxon>
        <taxon>Bacillota</taxon>
        <taxon>Bacilli</taxon>
        <taxon>Bacillales</taxon>
        <taxon>Bacillaceae</taxon>
        <taxon>Bacillus</taxon>
    </lineage>
</organism>
<dbReference type="EMBL" id="LECW02000004">
    <property type="protein sequence ID" value="KRT94966.1"/>
    <property type="molecule type" value="Genomic_DNA"/>
</dbReference>
<reference evidence="1" key="2">
    <citation type="submission" date="2015-10" db="EMBL/GenBank/DDBJ databases">
        <authorList>
            <person name="Gilbert D.G."/>
        </authorList>
    </citation>
    <scope>NUCLEOTIDE SEQUENCE</scope>
    <source>
        <strain evidence="1">GO-13</strain>
    </source>
</reference>
<evidence type="ECO:0000313" key="4">
    <source>
        <dbReference type="Proteomes" id="UP001341297"/>
    </source>
</evidence>
<evidence type="ECO:0000313" key="2">
    <source>
        <dbReference type="EMBL" id="MEC0484734.1"/>
    </source>
</evidence>
<reference evidence="1 3" key="1">
    <citation type="journal article" date="2015" name="Int. J. Syst. Evol. Microbiol.">
        <title>Bacillus glycinifermentans sp. nov., isolated from fermented soybean paste.</title>
        <authorList>
            <person name="Kim S.J."/>
            <person name="Dunlap C.A."/>
            <person name="Kwon S.W."/>
            <person name="Rooney A.P."/>
        </authorList>
    </citation>
    <scope>NUCLEOTIDE SEQUENCE [LARGE SCALE GENOMIC DNA]</scope>
    <source>
        <strain evidence="1 3">GO-13</strain>
    </source>
</reference>
<keyword evidence="4" id="KW-1185">Reference proteome</keyword>
<evidence type="ECO:0000313" key="3">
    <source>
        <dbReference type="Proteomes" id="UP000036168"/>
    </source>
</evidence>
<dbReference type="Proteomes" id="UP001341297">
    <property type="component" value="Unassembled WGS sequence"/>
</dbReference>
<sequence length="162" mass="19028">MEHSMARAQTEQAQEFLSQAVQTLSAFLNDTTLASLEKEEPGRGDYYREILSNLRRLSVYCEEGLEACRIRLQQEPFQDAAAERMLYQIYHRCIEEFFTPKKDTWYEDSRAAYTGKNAIRFREPAPASLKNLMASLETGYQSMREELEYYGTDYRMKMVQSR</sequence>
<reference evidence="2 4" key="3">
    <citation type="submission" date="2023-03" db="EMBL/GenBank/DDBJ databases">
        <title>Agriculturally important microbes genome sequencing.</title>
        <authorList>
            <person name="Dunlap C."/>
        </authorList>
    </citation>
    <scope>NUCLEOTIDE SEQUENCE [LARGE SCALE GENOMIC DNA]</scope>
    <source>
        <strain evidence="2 4">CBP-3203</strain>
    </source>
</reference>
<dbReference type="EMBL" id="JARRTL010000008">
    <property type="protein sequence ID" value="MEC0484734.1"/>
    <property type="molecule type" value="Genomic_DNA"/>
</dbReference>
<dbReference type="Pfam" id="PF13047">
    <property type="entry name" value="DUF3907"/>
    <property type="match status" value="1"/>
</dbReference>
<dbReference type="OrthoDB" id="2691359at2"/>
<protein>
    <submittedName>
        <fullName evidence="2">YpuI family protein</fullName>
    </submittedName>
</protein>
<dbReference type="RefSeq" id="WP_048352896.1">
    <property type="nucleotide sequence ID" value="NZ_CP023481.1"/>
</dbReference>
<dbReference type="STRING" id="1664069.BGLY_2730"/>
<accession>A0A0J6ENS2</accession>
<comment type="caution">
    <text evidence="1">The sequence shown here is derived from an EMBL/GenBank/DDBJ whole genome shotgun (WGS) entry which is preliminary data.</text>
</comment>
<dbReference type="AlphaFoldDB" id="A0A0J6EXC2"/>
<name>A0A0J6EXC2_9BACI</name>
<dbReference type="InterPro" id="IPR025013">
    <property type="entry name" value="DUF3907"/>
</dbReference>
<evidence type="ECO:0000313" key="1">
    <source>
        <dbReference type="EMBL" id="KRT94966.1"/>
    </source>
</evidence>
<proteinExistence type="predicted"/>
<dbReference type="Proteomes" id="UP000036168">
    <property type="component" value="Unassembled WGS sequence"/>
</dbReference>